<dbReference type="InterPro" id="IPR045851">
    <property type="entry name" value="AMP-bd_C_sf"/>
</dbReference>
<reference evidence="2 3" key="1">
    <citation type="submission" date="2014-11" db="EMBL/GenBank/DDBJ databases">
        <title>Symbiosis island explosion on the genome of extra-slow-growing strains of soybean bradyrhizobia with massive insertion sequences.</title>
        <authorList>
            <person name="Iida T."/>
            <person name="Minamisawa K."/>
        </authorList>
    </citation>
    <scope>NUCLEOTIDE SEQUENCE [LARGE SCALE GENOMIC DNA]</scope>
    <source>
        <strain evidence="2 3">NK6</strain>
    </source>
</reference>
<dbReference type="SUPFAM" id="SSF56801">
    <property type="entry name" value="Acetyl-CoA synthetase-like"/>
    <property type="match status" value="1"/>
</dbReference>
<dbReference type="GO" id="GO:0016405">
    <property type="term" value="F:CoA-ligase activity"/>
    <property type="evidence" value="ECO:0007669"/>
    <property type="project" value="TreeGrafter"/>
</dbReference>
<evidence type="ECO:0000313" key="2">
    <source>
        <dbReference type="EMBL" id="BAR55190.1"/>
    </source>
</evidence>
<dbReference type="PROSITE" id="PS00455">
    <property type="entry name" value="AMP_BINDING"/>
    <property type="match status" value="1"/>
</dbReference>
<dbReference type="Pfam" id="PF00501">
    <property type="entry name" value="AMP-binding"/>
    <property type="match status" value="1"/>
</dbReference>
<dbReference type="AlphaFoldDB" id="A0A0E3VT79"/>
<dbReference type="PANTHER" id="PTHR24096">
    <property type="entry name" value="LONG-CHAIN-FATTY-ACID--COA LIGASE"/>
    <property type="match status" value="1"/>
</dbReference>
<gene>
    <name evidence="2" type="ORF">NK6_2008</name>
</gene>
<dbReference type="PANTHER" id="PTHR24096:SF323">
    <property type="entry name" value="BLR3536 PROTEIN"/>
    <property type="match status" value="1"/>
</dbReference>
<proteinExistence type="predicted"/>
<evidence type="ECO:0000259" key="1">
    <source>
        <dbReference type="Pfam" id="PF00501"/>
    </source>
</evidence>
<organism evidence="2 3">
    <name type="scientific">Bradyrhizobium diazoefficiens</name>
    <dbReference type="NCBI Taxonomy" id="1355477"/>
    <lineage>
        <taxon>Bacteria</taxon>
        <taxon>Pseudomonadati</taxon>
        <taxon>Pseudomonadota</taxon>
        <taxon>Alphaproteobacteria</taxon>
        <taxon>Hyphomicrobiales</taxon>
        <taxon>Nitrobacteraceae</taxon>
        <taxon>Bradyrhizobium</taxon>
    </lineage>
</organism>
<dbReference type="EMBL" id="AP014685">
    <property type="protein sequence ID" value="BAR55190.1"/>
    <property type="molecule type" value="Genomic_DNA"/>
</dbReference>
<protein>
    <submittedName>
        <fullName evidence="2">Acyl-CoA synthetase</fullName>
    </submittedName>
</protein>
<dbReference type="InterPro" id="IPR042099">
    <property type="entry name" value="ANL_N_sf"/>
</dbReference>
<dbReference type="Gene3D" id="3.40.50.12780">
    <property type="entry name" value="N-terminal domain of ligase-like"/>
    <property type="match status" value="1"/>
</dbReference>
<dbReference type="Gene3D" id="3.30.300.30">
    <property type="match status" value="1"/>
</dbReference>
<feature type="domain" description="AMP-dependent synthetase/ligase" evidence="1">
    <location>
        <begin position="7"/>
        <end position="359"/>
    </location>
</feature>
<dbReference type="InterPro" id="IPR000873">
    <property type="entry name" value="AMP-dep_synth/lig_dom"/>
</dbReference>
<accession>A0A0E3VT79</accession>
<dbReference type="Proteomes" id="UP000063308">
    <property type="component" value="Chromosome"/>
</dbReference>
<dbReference type="InterPro" id="IPR020845">
    <property type="entry name" value="AMP-binding_CS"/>
</dbReference>
<evidence type="ECO:0000313" key="3">
    <source>
        <dbReference type="Proteomes" id="UP000063308"/>
    </source>
</evidence>
<sequence length="444" mass="49245">MTHPSIHARATPNKIAYQMAGTGKAITYRELDGLSNQGAHLFRSLGLKAGDHIALLMENRLAFMELCWAAQRSGLYYTAISRYLKQDEIDYIIADCGAKVVITTPKCADQIKALIKGTPGEPVFYMMEEPLPGFRSYDKEAAAQPTTPISDEVAGYDMLYSSGTTGRPKGIKKAFEGNKIDVPNAFLRVLCADMCGMNAASTYLSPAPLYHAAPLRFNMMAIVLGGTSIIMEHFDAEEFLKLVEKYEVTQSQLVPTMFVRMLKLPDEVRYRYNVSTLKGAIHAAAPCPVDVKAKMIEWWGPILIEYYAGSEGNGVTVCNSQQWLEHRGSVGRAVVGKIKILDENDEEQPTGEIGTVYFADAPAFAYHNDPEKTKKAYNAKGWSTLGDVGYLDKDGFLFLTDRKSYMIISGGVNIYPQETEDVLITHPDVADVAVFGRTRRWARR</sequence>
<name>A0A0E3VT79_9BRAD</name>